<feature type="coiled-coil region" evidence="4">
    <location>
        <begin position="105"/>
        <end position="132"/>
    </location>
</feature>
<evidence type="ECO:0000313" key="6">
    <source>
        <dbReference type="EMBL" id="QNP46105.1"/>
    </source>
</evidence>
<dbReference type="InterPro" id="IPR050465">
    <property type="entry name" value="UPF0194_transport"/>
</dbReference>
<gene>
    <name evidence="6" type="ORF">H9L14_02230</name>
</gene>
<comment type="subcellular location">
    <subcellularLocation>
        <location evidence="1">Cell envelope</location>
    </subcellularLocation>
</comment>
<dbReference type="NCBIfam" id="TIGR01730">
    <property type="entry name" value="RND_mfp"/>
    <property type="match status" value="1"/>
</dbReference>
<dbReference type="PANTHER" id="PTHR32347:SF29">
    <property type="entry name" value="UPF0194 MEMBRANE PROTEIN YBHG"/>
    <property type="match status" value="1"/>
</dbReference>
<accession>A0ABX6T8K2</accession>
<dbReference type="RefSeq" id="WP_187709058.1">
    <property type="nucleotide sequence ID" value="NZ_CP060782.1"/>
</dbReference>
<dbReference type="InterPro" id="IPR006143">
    <property type="entry name" value="RND_pump_MFP"/>
</dbReference>
<dbReference type="Pfam" id="PF25989">
    <property type="entry name" value="YknX_C"/>
    <property type="match status" value="1"/>
</dbReference>
<evidence type="ECO:0000256" key="2">
    <source>
        <dbReference type="ARBA" id="ARBA00009477"/>
    </source>
</evidence>
<sequence length="402" mass="43243">MMRNWLTGPRLLLALLVAAVALAVFVALREPAVNVELGRAEHGPLVVTIDDLGETRVTNLYVVSAPITGQLLRVPLKPGAQVVPRQTLLGRIQPVEPSPLDARAYAQATAEIRSLQAQLAASQSRVSEARAEQILAEREFSRASDLANRGFVSRANVDRARAARDRSRAAFAEANQSVAATSQGLQAARAALMVAGTKAKGAGAVDVTSPVPGFVLRVPQESERVVVAGTPLVEVGDPDRLEIVTDLLSADAVRVRPGAEVFIEDWGGDRPLKGRVRLVEPYGFTKISALGVEEQRVNVVIDFAEPREAWLRLGHGYRATVRIVVSAAPNVLKVPISALFRSGREWSVFVVDAGGRARSKQVKAGRMNDEEAEIVSGLAAGERVILHPSDKVDEGVRVRERD</sequence>
<evidence type="ECO:0000256" key="4">
    <source>
        <dbReference type="SAM" id="Coils"/>
    </source>
</evidence>
<dbReference type="InterPro" id="IPR058637">
    <property type="entry name" value="YknX-like_C"/>
</dbReference>
<evidence type="ECO:0000256" key="1">
    <source>
        <dbReference type="ARBA" id="ARBA00004196"/>
    </source>
</evidence>
<dbReference type="Gene3D" id="2.40.420.20">
    <property type="match status" value="1"/>
</dbReference>
<dbReference type="PANTHER" id="PTHR32347">
    <property type="entry name" value="EFFLUX SYSTEM COMPONENT YKNX-RELATED"/>
    <property type="match status" value="1"/>
</dbReference>
<evidence type="ECO:0000256" key="3">
    <source>
        <dbReference type="ARBA" id="ARBA00023054"/>
    </source>
</evidence>
<dbReference type="Gene3D" id="1.10.287.470">
    <property type="entry name" value="Helix hairpin bin"/>
    <property type="match status" value="1"/>
</dbReference>
<reference evidence="6 7" key="1">
    <citation type="submission" date="2020-08" db="EMBL/GenBank/DDBJ databases">
        <title>Genome sequence of Sphingomonas sediminicola KACC 15039T.</title>
        <authorList>
            <person name="Hyun D.-W."/>
            <person name="Bae J.-W."/>
        </authorList>
    </citation>
    <scope>NUCLEOTIDE SEQUENCE [LARGE SCALE GENOMIC DNA]</scope>
    <source>
        <strain evidence="6 7">KACC 15039</strain>
    </source>
</reference>
<protein>
    <submittedName>
        <fullName evidence="6">Efflux RND transporter periplasmic adaptor subunit</fullName>
    </submittedName>
</protein>
<keyword evidence="3 4" id="KW-0175">Coiled coil</keyword>
<feature type="domain" description="YknX-like C-terminal permuted SH3-like" evidence="5">
    <location>
        <begin position="331"/>
        <end position="399"/>
    </location>
</feature>
<dbReference type="Proteomes" id="UP000516105">
    <property type="component" value="Chromosome"/>
</dbReference>
<dbReference type="Gene3D" id="2.40.30.170">
    <property type="match status" value="1"/>
</dbReference>
<evidence type="ECO:0000313" key="7">
    <source>
        <dbReference type="Proteomes" id="UP000516105"/>
    </source>
</evidence>
<keyword evidence="7" id="KW-1185">Reference proteome</keyword>
<proteinExistence type="inferred from homology"/>
<comment type="similarity">
    <text evidence="2">Belongs to the membrane fusion protein (MFP) (TC 8.A.1) family.</text>
</comment>
<evidence type="ECO:0000259" key="5">
    <source>
        <dbReference type="Pfam" id="PF25989"/>
    </source>
</evidence>
<organism evidence="6 7">
    <name type="scientific">Sphingomonas sediminicola</name>
    <dbReference type="NCBI Taxonomy" id="386874"/>
    <lineage>
        <taxon>Bacteria</taxon>
        <taxon>Pseudomonadati</taxon>
        <taxon>Pseudomonadota</taxon>
        <taxon>Alphaproteobacteria</taxon>
        <taxon>Sphingomonadales</taxon>
        <taxon>Sphingomonadaceae</taxon>
        <taxon>Sphingomonas</taxon>
    </lineage>
</organism>
<dbReference type="EMBL" id="CP060782">
    <property type="protein sequence ID" value="QNP46105.1"/>
    <property type="molecule type" value="Genomic_DNA"/>
</dbReference>
<name>A0ABX6T8K2_9SPHN</name>